<dbReference type="AlphaFoldDB" id="A0A2U8T176"/>
<keyword evidence="1" id="KW-0812">Transmembrane</keyword>
<keyword evidence="1" id="KW-1133">Transmembrane helix</keyword>
<organism evidence="2">
    <name type="scientific">Pseudomonas aeruginosa</name>
    <dbReference type="NCBI Taxonomy" id="287"/>
    <lineage>
        <taxon>Bacteria</taxon>
        <taxon>Pseudomonadati</taxon>
        <taxon>Pseudomonadota</taxon>
        <taxon>Gammaproteobacteria</taxon>
        <taxon>Pseudomonadales</taxon>
        <taxon>Pseudomonadaceae</taxon>
        <taxon>Pseudomonas</taxon>
    </lineage>
</organism>
<accession>A0A2U8T176</accession>
<feature type="transmembrane region" description="Helical" evidence="1">
    <location>
        <begin position="34"/>
        <end position="54"/>
    </location>
</feature>
<feature type="transmembrane region" description="Helical" evidence="1">
    <location>
        <begin position="128"/>
        <end position="146"/>
    </location>
</feature>
<reference evidence="2" key="1">
    <citation type="submission" date="2018-03" db="EMBL/GenBank/DDBJ databases">
        <title>Full characterization of IncR plasmid harboring qnrS1 recovered from a VIM-11producing Pseudomonas aeruginosa.</title>
        <authorList>
            <person name="Elena A."/>
            <person name="Cejas D."/>
            <person name="Gutkind G."/>
            <person name="Radice M."/>
        </authorList>
    </citation>
    <scope>NUCLEOTIDE SEQUENCE</scope>
    <source>
        <plasmid evidence="2">pP6qnrS1</plasmid>
    </source>
</reference>
<protein>
    <submittedName>
        <fullName evidence="2">TraS</fullName>
    </submittedName>
</protein>
<evidence type="ECO:0000256" key="1">
    <source>
        <dbReference type="SAM" id="Phobius"/>
    </source>
</evidence>
<sequence length="173" mass="19518">MITQQIISSELEVLKKHIDSGDIRIPSLWQGLKPGLIIMGWMIFCPLLMSFLITQKTSETLTAVLAGGWLGLIILFIVARIRMLYFSLPEEFLKTSSVMRVISSKLKVYFIVYMGVIFLWSFLGGGIIYGFGAILVTVIMAFLIQLDIGRYQFVGVIDAINSYVKNKKLSRVK</sequence>
<proteinExistence type="predicted"/>
<evidence type="ECO:0000313" key="2">
    <source>
        <dbReference type="EMBL" id="AWM63477.1"/>
    </source>
</evidence>
<geneLocation type="plasmid" evidence="2">
    <name>pP6qnrS1</name>
</geneLocation>
<feature type="transmembrane region" description="Helical" evidence="1">
    <location>
        <begin position="106"/>
        <end position="122"/>
    </location>
</feature>
<feature type="transmembrane region" description="Helical" evidence="1">
    <location>
        <begin position="60"/>
        <end position="85"/>
    </location>
</feature>
<dbReference type="NCBIfam" id="NF010304">
    <property type="entry name" value="PRK13741.1"/>
    <property type="match status" value="1"/>
</dbReference>
<dbReference type="EMBL" id="MH061383">
    <property type="protein sequence ID" value="AWM63477.1"/>
    <property type="molecule type" value="Genomic_DNA"/>
</dbReference>
<keyword evidence="1" id="KW-0472">Membrane</keyword>
<name>A0A2U8T176_PSEAI</name>
<dbReference type="SMR" id="A0A2U8T176"/>
<keyword evidence="2" id="KW-0614">Plasmid</keyword>
<gene>
    <name evidence="2" type="primary">traS</name>
</gene>